<evidence type="ECO:0000313" key="2">
    <source>
        <dbReference type="EMBL" id="VDL75826.1"/>
    </source>
</evidence>
<reference evidence="2 3" key="2">
    <citation type="submission" date="2018-11" db="EMBL/GenBank/DDBJ databases">
        <authorList>
            <consortium name="Pathogen Informatics"/>
        </authorList>
    </citation>
    <scope>NUCLEOTIDE SEQUENCE [LARGE SCALE GENOMIC DNA]</scope>
</reference>
<gene>
    <name evidence="2" type="ORF">NBR_LOCUS12237</name>
</gene>
<name>A0A0N4Y7T0_NIPBR</name>
<dbReference type="WBParaSite" id="NBR_0001223601-mRNA-1">
    <property type="protein sequence ID" value="NBR_0001223601-mRNA-1"/>
    <property type="gene ID" value="NBR_0001223601"/>
</dbReference>
<feature type="region of interest" description="Disordered" evidence="1">
    <location>
        <begin position="1"/>
        <end position="39"/>
    </location>
</feature>
<dbReference type="Proteomes" id="UP000271162">
    <property type="component" value="Unassembled WGS sequence"/>
</dbReference>
<organism evidence="4">
    <name type="scientific">Nippostrongylus brasiliensis</name>
    <name type="common">Rat hookworm</name>
    <dbReference type="NCBI Taxonomy" id="27835"/>
    <lineage>
        <taxon>Eukaryota</taxon>
        <taxon>Metazoa</taxon>
        <taxon>Ecdysozoa</taxon>
        <taxon>Nematoda</taxon>
        <taxon>Chromadorea</taxon>
        <taxon>Rhabditida</taxon>
        <taxon>Rhabditina</taxon>
        <taxon>Rhabditomorpha</taxon>
        <taxon>Strongyloidea</taxon>
        <taxon>Heligmosomidae</taxon>
        <taxon>Nippostrongylus</taxon>
    </lineage>
</organism>
<accession>A0A0N4Y7T0</accession>
<evidence type="ECO:0000313" key="3">
    <source>
        <dbReference type="Proteomes" id="UP000271162"/>
    </source>
</evidence>
<dbReference type="EMBL" id="UYSL01020701">
    <property type="protein sequence ID" value="VDL75826.1"/>
    <property type="molecule type" value="Genomic_DNA"/>
</dbReference>
<proteinExistence type="predicted"/>
<evidence type="ECO:0000313" key="4">
    <source>
        <dbReference type="WBParaSite" id="NBR_0001223601-mRNA-1"/>
    </source>
</evidence>
<feature type="compositionally biased region" description="Acidic residues" evidence="1">
    <location>
        <begin position="9"/>
        <end position="27"/>
    </location>
</feature>
<protein>
    <submittedName>
        <fullName evidence="2 4">Uncharacterized protein</fullName>
    </submittedName>
</protein>
<reference evidence="4" key="1">
    <citation type="submission" date="2017-02" db="UniProtKB">
        <authorList>
            <consortium name="WormBaseParasite"/>
        </authorList>
    </citation>
    <scope>IDENTIFICATION</scope>
</reference>
<dbReference type="AlphaFoldDB" id="A0A0N4Y7T0"/>
<evidence type="ECO:0000256" key="1">
    <source>
        <dbReference type="SAM" id="MobiDB-lite"/>
    </source>
</evidence>
<keyword evidence="3" id="KW-1185">Reference proteome</keyword>
<sequence>MSGSSGSGETDEDRSDDDTVEDKDDTVDPVTERPILPPSSGKCVDAMAGFCSLLSSAGMLDCGFIGRARCCASCAAQDQGKSGWMDPYSLFKDFFGFRRRY</sequence>